<sequence>MAEKSCKKELRANYRTPQHKNILPLLAVFKHRGRFHLILPWADGGNLAEFFRRNQMPICTERGGMEASKRRSEAWVLSECFGLADGLAAIHGINPDTQHTHTSSQMHADIKPENILCFASNNAKYGPFILKLADFGEAQEVRADTRDVEAHRVAHTKTYRPPEHDTDVLLTLHYDVWCLGCVYLVFLSWAIAGLGSIDEFEVDRFHECDDAEVDMAKGTVLRDTFFKKVAEPTRPRFLSSITSGHKTKMRFDPNGSKNAVRKRHIWWFEYTKNHAKSLVKDRVQSSLRERCHNTRFEKFLDFIASKMIVVDPKVRADSAEGSTCTILNWLARKNIGAIL</sequence>
<gene>
    <name evidence="2" type="ORF">BKA67DRAFT_398827</name>
</gene>
<comment type="caution">
    <text evidence="2">The sequence shown here is derived from an EMBL/GenBank/DDBJ whole genome shotgun (WGS) entry which is preliminary data.</text>
</comment>
<evidence type="ECO:0000313" key="2">
    <source>
        <dbReference type="EMBL" id="KAH6647811.1"/>
    </source>
</evidence>
<name>A0A9P8UAW0_9PEZI</name>
<dbReference type="GO" id="GO:0005524">
    <property type="term" value="F:ATP binding"/>
    <property type="evidence" value="ECO:0007669"/>
    <property type="project" value="InterPro"/>
</dbReference>
<evidence type="ECO:0000259" key="1">
    <source>
        <dbReference type="PROSITE" id="PS50011"/>
    </source>
</evidence>
<keyword evidence="2" id="KW-0418">Kinase</keyword>
<dbReference type="InterPro" id="IPR000719">
    <property type="entry name" value="Prot_kinase_dom"/>
</dbReference>
<dbReference type="PROSITE" id="PS50011">
    <property type="entry name" value="PROTEIN_KINASE_DOM"/>
    <property type="match status" value="1"/>
</dbReference>
<reference evidence="2" key="1">
    <citation type="journal article" date="2021" name="Nat. Commun.">
        <title>Genetic determinants of endophytism in the Arabidopsis root mycobiome.</title>
        <authorList>
            <person name="Mesny F."/>
            <person name="Miyauchi S."/>
            <person name="Thiergart T."/>
            <person name="Pickel B."/>
            <person name="Atanasova L."/>
            <person name="Karlsson M."/>
            <person name="Huettel B."/>
            <person name="Barry K.W."/>
            <person name="Haridas S."/>
            <person name="Chen C."/>
            <person name="Bauer D."/>
            <person name="Andreopoulos W."/>
            <person name="Pangilinan J."/>
            <person name="LaButti K."/>
            <person name="Riley R."/>
            <person name="Lipzen A."/>
            <person name="Clum A."/>
            <person name="Drula E."/>
            <person name="Henrissat B."/>
            <person name="Kohler A."/>
            <person name="Grigoriev I.V."/>
            <person name="Martin F.M."/>
            <person name="Hacquard S."/>
        </authorList>
    </citation>
    <scope>NUCLEOTIDE SEQUENCE</scope>
    <source>
        <strain evidence="2">MPI-SDFR-AT-0073</strain>
    </source>
</reference>
<evidence type="ECO:0000313" key="3">
    <source>
        <dbReference type="Proteomes" id="UP000758603"/>
    </source>
</evidence>
<dbReference type="GO" id="GO:0004674">
    <property type="term" value="F:protein serine/threonine kinase activity"/>
    <property type="evidence" value="ECO:0007669"/>
    <property type="project" value="TreeGrafter"/>
</dbReference>
<dbReference type="OrthoDB" id="4062651at2759"/>
<feature type="domain" description="Protein kinase" evidence="1">
    <location>
        <begin position="1"/>
        <end position="330"/>
    </location>
</feature>
<dbReference type="PANTHER" id="PTHR24359:SF37">
    <property type="entry name" value="PROTEIN KINASE DOMAIN-CONTAINING PROTEIN"/>
    <property type="match status" value="1"/>
</dbReference>
<keyword evidence="2" id="KW-0808">Transferase</keyword>
<dbReference type="SUPFAM" id="SSF56112">
    <property type="entry name" value="Protein kinase-like (PK-like)"/>
    <property type="match status" value="1"/>
</dbReference>
<dbReference type="Pfam" id="PF00069">
    <property type="entry name" value="Pkinase"/>
    <property type="match status" value="1"/>
</dbReference>
<dbReference type="GeneID" id="70125561"/>
<proteinExistence type="predicted"/>
<organism evidence="2 3">
    <name type="scientific">Truncatella angustata</name>
    <dbReference type="NCBI Taxonomy" id="152316"/>
    <lineage>
        <taxon>Eukaryota</taxon>
        <taxon>Fungi</taxon>
        <taxon>Dikarya</taxon>
        <taxon>Ascomycota</taxon>
        <taxon>Pezizomycotina</taxon>
        <taxon>Sordariomycetes</taxon>
        <taxon>Xylariomycetidae</taxon>
        <taxon>Amphisphaeriales</taxon>
        <taxon>Sporocadaceae</taxon>
        <taxon>Truncatella</taxon>
    </lineage>
</organism>
<accession>A0A9P8UAW0</accession>
<dbReference type="InterPro" id="IPR011009">
    <property type="entry name" value="Kinase-like_dom_sf"/>
</dbReference>
<dbReference type="EMBL" id="JAGPXC010000008">
    <property type="protein sequence ID" value="KAH6647811.1"/>
    <property type="molecule type" value="Genomic_DNA"/>
</dbReference>
<dbReference type="PANTHER" id="PTHR24359">
    <property type="entry name" value="SERINE/THREONINE-PROTEIN KINASE SBK1"/>
    <property type="match status" value="1"/>
</dbReference>
<dbReference type="Proteomes" id="UP000758603">
    <property type="component" value="Unassembled WGS sequence"/>
</dbReference>
<dbReference type="Gene3D" id="1.10.510.10">
    <property type="entry name" value="Transferase(Phosphotransferase) domain 1"/>
    <property type="match status" value="1"/>
</dbReference>
<dbReference type="RefSeq" id="XP_045954323.1">
    <property type="nucleotide sequence ID" value="XM_046096669.1"/>
</dbReference>
<dbReference type="SMART" id="SM00220">
    <property type="entry name" value="S_TKc"/>
    <property type="match status" value="1"/>
</dbReference>
<keyword evidence="3" id="KW-1185">Reference proteome</keyword>
<dbReference type="AlphaFoldDB" id="A0A9P8UAW0"/>
<protein>
    <submittedName>
        <fullName evidence="2">Kinase-like domain-containing protein</fullName>
    </submittedName>
</protein>